<dbReference type="Gene3D" id="1.10.287.70">
    <property type="match status" value="1"/>
</dbReference>
<dbReference type="AlphaFoldDB" id="A0A0E0CNN6"/>
<dbReference type="STRING" id="40149.A0A0E0CNN6"/>
<evidence type="ECO:0000256" key="6">
    <source>
        <dbReference type="ARBA" id="ARBA00023065"/>
    </source>
</evidence>
<feature type="transmembrane region" description="Helical" evidence="11">
    <location>
        <begin position="392"/>
        <end position="415"/>
    </location>
</feature>
<evidence type="ECO:0000256" key="11">
    <source>
        <dbReference type="SAM" id="Phobius"/>
    </source>
</evidence>
<dbReference type="EnsemblPlants" id="OMERI02G24260.1">
    <property type="protein sequence ID" value="OMERI02G24260.1"/>
    <property type="gene ID" value="OMERI02G24260"/>
</dbReference>
<keyword evidence="5 11" id="KW-1133">Transmembrane helix</keyword>
<dbReference type="PANTHER" id="PTHR45651">
    <property type="entry name" value="CYCLIC NUCLEOTIDE-GATED ION CHANNEL 15-RELATED-RELATED"/>
    <property type="match status" value="1"/>
</dbReference>
<feature type="region of interest" description="Disordered" evidence="10">
    <location>
        <begin position="38"/>
        <end position="72"/>
    </location>
</feature>
<keyword evidence="7 11" id="KW-0472">Membrane</keyword>
<evidence type="ECO:0000259" key="12">
    <source>
        <dbReference type="PROSITE" id="PS50042"/>
    </source>
</evidence>
<evidence type="ECO:0000256" key="7">
    <source>
        <dbReference type="ARBA" id="ARBA00023136"/>
    </source>
</evidence>
<comment type="similarity">
    <text evidence="2">Belongs to the cyclic nucleotide-gated cation channel (TC 1.A.1.5) family.</text>
</comment>
<evidence type="ECO:0000256" key="8">
    <source>
        <dbReference type="ARBA" id="ARBA00023286"/>
    </source>
</evidence>
<dbReference type="PROSITE" id="PS50042">
    <property type="entry name" value="CNMP_BINDING_3"/>
    <property type="match status" value="1"/>
</dbReference>
<reference evidence="13" key="2">
    <citation type="submission" date="2018-05" db="EMBL/GenBank/DDBJ databases">
        <title>OmerRS3 (Oryza meridionalis Reference Sequence Version 3).</title>
        <authorList>
            <person name="Zhang J."/>
            <person name="Kudrna D."/>
            <person name="Lee S."/>
            <person name="Talag J."/>
            <person name="Welchert J."/>
            <person name="Wing R.A."/>
        </authorList>
    </citation>
    <scope>NUCLEOTIDE SEQUENCE [LARGE SCALE GENOMIC DNA]</scope>
    <source>
        <strain evidence="13">cv. OR44</strain>
    </source>
</reference>
<dbReference type="eggNOG" id="KOG0498">
    <property type="taxonomic scope" value="Eukaryota"/>
</dbReference>
<name>A0A0E0CNN6_9ORYZ</name>
<feature type="transmembrane region" description="Helical" evidence="11">
    <location>
        <begin position="144"/>
        <end position="167"/>
    </location>
</feature>
<keyword evidence="4 11" id="KW-0812">Transmembrane</keyword>
<dbReference type="InterPro" id="IPR000595">
    <property type="entry name" value="cNMP-bd_dom"/>
</dbReference>
<protein>
    <recommendedName>
        <fullName evidence="12">Cyclic nucleotide-binding domain-containing protein</fullName>
    </recommendedName>
</protein>
<keyword evidence="3" id="KW-0813">Transport</keyword>
<dbReference type="Gene3D" id="2.60.120.10">
    <property type="entry name" value="Jelly Rolls"/>
    <property type="match status" value="1"/>
</dbReference>
<dbReference type="SUPFAM" id="SSF81324">
    <property type="entry name" value="Voltage-gated potassium channels"/>
    <property type="match status" value="1"/>
</dbReference>
<dbReference type="InterPro" id="IPR014710">
    <property type="entry name" value="RmlC-like_jellyroll"/>
</dbReference>
<dbReference type="Proteomes" id="UP000008021">
    <property type="component" value="Chromosome 2"/>
</dbReference>
<feature type="transmembrane region" description="Helical" evidence="11">
    <location>
        <begin position="202"/>
        <end position="221"/>
    </location>
</feature>
<evidence type="ECO:0000256" key="10">
    <source>
        <dbReference type="SAM" id="MobiDB-lite"/>
    </source>
</evidence>
<dbReference type="GO" id="GO:0016020">
    <property type="term" value="C:membrane"/>
    <property type="evidence" value="ECO:0007669"/>
    <property type="project" value="InterPro"/>
</dbReference>
<feature type="transmembrane region" description="Helical" evidence="11">
    <location>
        <begin position="113"/>
        <end position="132"/>
    </location>
</feature>
<feature type="domain" description="Cyclic nucleotide-binding" evidence="12">
    <location>
        <begin position="501"/>
        <end position="584"/>
    </location>
</feature>
<keyword evidence="8" id="KW-1071">Ligand-gated ion channel</keyword>
<dbReference type="CDD" id="cd00038">
    <property type="entry name" value="CAP_ED"/>
    <property type="match status" value="1"/>
</dbReference>
<dbReference type="HOGENOM" id="CLU_013069_3_0_1"/>
<organism evidence="13">
    <name type="scientific">Oryza meridionalis</name>
    <dbReference type="NCBI Taxonomy" id="40149"/>
    <lineage>
        <taxon>Eukaryota</taxon>
        <taxon>Viridiplantae</taxon>
        <taxon>Streptophyta</taxon>
        <taxon>Embryophyta</taxon>
        <taxon>Tracheophyta</taxon>
        <taxon>Spermatophyta</taxon>
        <taxon>Magnoliopsida</taxon>
        <taxon>Liliopsida</taxon>
        <taxon>Poales</taxon>
        <taxon>Poaceae</taxon>
        <taxon>BOP clade</taxon>
        <taxon>Oryzoideae</taxon>
        <taxon>Oryzeae</taxon>
        <taxon>Oryzinae</taxon>
        <taxon>Oryza</taxon>
    </lineage>
</organism>
<dbReference type="InterPro" id="IPR005821">
    <property type="entry name" value="Ion_trans_dom"/>
</dbReference>
<proteinExistence type="inferred from homology"/>
<keyword evidence="9" id="KW-0407">Ion channel</keyword>
<evidence type="ECO:0000256" key="5">
    <source>
        <dbReference type="ARBA" id="ARBA00022989"/>
    </source>
</evidence>
<dbReference type="SMART" id="SM00100">
    <property type="entry name" value="cNMP"/>
    <property type="match status" value="1"/>
</dbReference>
<accession>A0A0E0CNN6</accession>
<keyword evidence="14" id="KW-1185">Reference proteome</keyword>
<dbReference type="InterPro" id="IPR018490">
    <property type="entry name" value="cNMP-bd_dom_sf"/>
</dbReference>
<evidence type="ECO:0000256" key="9">
    <source>
        <dbReference type="ARBA" id="ARBA00023303"/>
    </source>
</evidence>
<dbReference type="Gene3D" id="1.10.287.630">
    <property type="entry name" value="Helix hairpin bin"/>
    <property type="match status" value="1"/>
</dbReference>
<feature type="transmembrane region" description="Helical" evidence="11">
    <location>
        <begin position="273"/>
        <end position="294"/>
    </location>
</feature>
<evidence type="ECO:0000256" key="4">
    <source>
        <dbReference type="ARBA" id="ARBA00022692"/>
    </source>
</evidence>
<keyword evidence="6" id="KW-0406">Ion transport</keyword>
<dbReference type="GO" id="GO:0012505">
    <property type="term" value="C:endomembrane system"/>
    <property type="evidence" value="ECO:0007669"/>
    <property type="project" value="UniProtKB-SubCell"/>
</dbReference>
<comment type="subcellular location">
    <subcellularLocation>
        <location evidence="1">Endomembrane system</location>
        <topology evidence="1">Multi-pass membrane protein</topology>
    </subcellularLocation>
</comment>
<dbReference type="Pfam" id="PF00520">
    <property type="entry name" value="Ion_trans"/>
    <property type="match status" value="1"/>
</dbReference>
<evidence type="ECO:0000256" key="1">
    <source>
        <dbReference type="ARBA" id="ARBA00004127"/>
    </source>
</evidence>
<dbReference type="PANTHER" id="PTHR45651:SF12">
    <property type="entry name" value="CYCLIC NUCLEOTIDE-GATED ION CHANNEL 15-RELATED"/>
    <property type="match status" value="1"/>
</dbReference>
<sequence>MVLTRSCRRSSTMACNGSRAVRFQNDMELPHWKTASVPECTSSSRSTKHGKAQHQQQQHHDPRKWRRGGGGGSLKDRVLSRAFSEELESLMSSGANHLFFDPRGQLIHLWSKIFLAACLASLFVDPLFLYLTGTRQNMCIELKYSLAFTLSMIRSLLDLFYAAHIFFRFRTAFIAPSSRVFGRGELVIQPCKIARRYLAGTFWFDLVTALPLPQFVIWIVIPKLKESATANRKNILRFSIIFQYLPRLFQIFPLSRQIVMATGVMTETAWAGAAYNLILYMLASHVLGALWYLFSVQRQEACWREACHVEGPSCQTLFFDCKTVSSNRTMWYELSNITSLCTPSNGFYQFGIYGEALDNGLTSSSFTQKYFYCFWWGLKNLSCLGQNLSTSLFIGEITFATVIGVLGLVLFALLIGNMQSYLQATMVRLEEWRTKRTDMERWMNHRQIPQPLKQCVRRYHQYKWLATRGVDEEALLEDLPMDIRRDIKRHLCLDLVRRVPLFDEMDERMLEAICERLRPALYTRGTRLVRELDPVDSMLFIIRGYLDSYTTQGGRSGFFNSCRIGAGEFCGEELLPWALDPRPAASLPLSTRTVRAVSEVEAFALVADDLRFVASQFRRLHSARIRHRFRFYSHQWRTWAACFIQAAWRRNKRRRASMELRMREGGEARPGGSVRCRRHSCDGKALIKKPMEPDFTVEEED</sequence>
<evidence type="ECO:0000313" key="13">
    <source>
        <dbReference type="EnsemblPlants" id="OMERI02G24260.1"/>
    </source>
</evidence>
<evidence type="ECO:0000256" key="3">
    <source>
        <dbReference type="ARBA" id="ARBA00022448"/>
    </source>
</evidence>
<dbReference type="SUPFAM" id="SSF51206">
    <property type="entry name" value="cAMP-binding domain-like"/>
    <property type="match status" value="1"/>
</dbReference>
<evidence type="ECO:0000256" key="2">
    <source>
        <dbReference type="ARBA" id="ARBA00010486"/>
    </source>
</evidence>
<dbReference type="GO" id="GO:0005216">
    <property type="term" value="F:monoatomic ion channel activity"/>
    <property type="evidence" value="ECO:0007669"/>
    <property type="project" value="InterPro"/>
</dbReference>
<dbReference type="Gramene" id="OMERI02G24260.1">
    <property type="protein sequence ID" value="OMERI02G24260.1"/>
    <property type="gene ID" value="OMERI02G24260"/>
</dbReference>
<reference evidence="13" key="1">
    <citation type="submission" date="2015-04" db="UniProtKB">
        <authorList>
            <consortium name="EnsemblPlants"/>
        </authorList>
    </citation>
    <scope>IDENTIFICATION</scope>
</reference>
<evidence type="ECO:0000313" key="14">
    <source>
        <dbReference type="Proteomes" id="UP000008021"/>
    </source>
</evidence>
<dbReference type="FunFam" id="2.60.120.10:FF:000024">
    <property type="entry name" value="Cyclic nucleotide-gated ion channel 1"/>
    <property type="match status" value="1"/>
</dbReference>